<gene>
    <name evidence="1" type="ORF">SAMN04487892_0216</name>
</gene>
<dbReference type="STRING" id="1073328.SAMN05216294_1565"/>
<proteinExistence type="predicted"/>
<evidence type="ECO:0000313" key="2">
    <source>
        <dbReference type="Proteomes" id="UP000199592"/>
    </source>
</evidence>
<accession>A0A1H2QG63</accession>
<dbReference type="AlphaFoldDB" id="A0A1H2QG63"/>
<name>A0A1H2QG63_9FLAO</name>
<protein>
    <submittedName>
        <fullName evidence="1">Uncharacterized protein</fullName>
    </submittedName>
</protein>
<dbReference type="Proteomes" id="UP000199592">
    <property type="component" value="Unassembled WGS sequence"/>
</dbReference>
<reference evidence="2" key="1">
    <citation type="submission" date="2016-10" db="EMBL/GenBank/DDBJ databases">
        <authorList>
            <person name="Varghese N."/>
            <person name="Submissions S."/>
        </authorList>
    </citation>
    <scope>NUCLEOTIDE SEQUENCE [LARGE SCALE GENOMIC DNA]</scope>
    <source>
        <strain evidence="2">DSM 25030</strain>
    </source>
</reference>
<dbReference type="EMBL" id="FNMY01000001">
    <property type="protein sequence ID" value="SDW06233.1"/>
    <property type="molecule type" value="Genomic_DNA"/>
</dbReference>
<keyword evidence="2" id="KW-1185">Reference proteome</keyword>
<sequence length="152" mass="17408">MNVILNNVKNLSKHAPISFSIWVLLLVFSGCKNDGPPKYEDFDENDFDQVPAVVIKITRTPIVGNSSHFRWDEINVYYAYNLKSDSILIGKELDVDLALKEGDGFYVLVHKKDKDISFIAGHRLLPNDQKILESYLRKSKEKGVKYFGVEEE</sequence>
<evidence type="ECO:0000313" key="1">
    <source>
        <dbReference type="EMBL" id="SDW06233.1"/>
    </source>
</evidence>
<organism evidence="1 2">
    <name type="scientific">Flagellimonas zhangzhouensis</name>
    <dbReference type="NCBI Taxonomy" id="1073328"/>
    <lineage>
        <taxon>Bacteria</taxon>
        <taxon>Pseudomonadati</taxon>
        <taxon>Bacteroidota</taxon>
        <taxon>Flavobacteriia</taxon>
        <taxon>Flavobacteriales</taxon>
        <taxon>Flavobacteriaceae</taxon>
        <taxon>Flagellimonas</taxon>
    </lineage>
</organism>